<dbReference type="InterPro" id="IPR009057">
    <property type="entry name" value="Homeodomain-like_sf"/>
</dbReference>
<dbReference type="InterPro" id="IPR020449">
    <property type="entry name" value="Tscrpt_reg_AraC-type_HTH"/>
</dbReference>
<evidence type="ECO:0000313" key="6">
    <source>
        <dbReference type="EMBL" id="NYD58650.1"/>
    </source>
</evidence>
<keyword evidence="1" id="KW-0805">Transcription regulation</keyword>
<dbReference type="EMBL" id="JACCBE010000001">
    <property type="protein sequence ID" value="NYD58650.1"/>
    <property type="molecule type" value="Genomic_DNA"/>
</dbReference>
<dbReference type="GO" id="GO:0000976">
    <property type="term" value="F:transcription cis-regulatory region binding"/>
    <property type="evidence" value="ECO:0007669"/>
    <property type="project" value="TreeGrafter"/>
</dbReference>
<name>A0A7Y9F2Y5_9ACTN</name>
<feature type="region of interest" description="Disordered" evidence="4">
    <location>
        <begin position="330"/>
        <end position="350"/>
    </location>
</feature>
<gene>
    <name evidence="6" type="ORF">BKA08_002888</name>
</gene>
<accession>A0A7Y9F2Y5</accession>
<dbReference type="PANTHER" id="PTHR47894:SF1">
    <property type="entry name" value="HTH-TYPE TRANSCRIPTIONAL REGULATOR VQSM"/>
    <property type="match status" value="1"/>
</dbReference>
<feature type="domain" description="HTH araC/xylS-type" evidence="5">
    <location>
        <begin position="237"/>
        <end position="333"/>
    </location>
</feature>
<evidence type="ECO:0000256" key="2">
    <source>
        <dbReference type="ARBA" id="ARBA00023125"/>
    </source>
</evidence>
<dbReference type="Gene3D" id="1.10.10.60">
    <property type="entry name" value="Homeodomain-like"/>
    <property type="match status" value="1"/>
</dbReference>
<dbReference type="SMART" id="SM00342">
    <property type="entry name" value="HTH_ARAC"/>
    <property type="match status" value="1"/>
</dbReference>
<dbReference type="PRINTS" id="PR00032">
    <property type="entry name" value="HTHARAC"/>
</dbReference>
<dbReference type="GO" id="GO:0005829">
    <property type="term" value="C:cytosol"/>
    <property type="evidence" value="ECO:0007669"/>
    <property type="project" value="TreeGrafter"/>
</dbReference>
<keyword evidence="3" id="KW-0804">Transcription</keyword>
<dbReference type="Pfam" id="PF12833">
    <property type="entry name" value="HTH_18"/>
    <property type="match status" value="1"/>
</dbReference>
<evidence type="ECO:0000259" key="5">
    <source>
        <dbReference type="PROSITE" id="PS01124"/>
    </source>
</evidence>
<keyword evidence="2 6" id="KW-0238">DNA-binding</keyword>
<dbReference type="PROSITE" id="PS01124">
    <property type="entry name" value="HTH_ARAC_FAMILY_2"/>
    <property type="match status" value="1"/>
</dbReference>
<dbReference type="Pfam" id="PF12625">
    <property type="entry name" value="Arabinose_bd"/>
    <property type="match status" value="1"/>
</dbReference>
<evidence type="ECO:0000313" key="7">
    <source>
        <dbReference type="Proteomes" id="UP000516957"/>
    </source>
</evidence>
<proteinExistence type="predicted"/>
<evidence type="ECO:0000256" key="1">
    <source>
        <dbReference type="ARBA" id="ARBA00023015"/>
    </source>
</evidence>
<dbReference type="InterPro" id="IPR018060">
    <property type="entry name" value="HTH_AraC"/>
</dbReference>
<keyword evidence="7" id="KW-1185">Reference proteome</keyword>
<dbReference type="GO" id="GO:0003700">
    <property type="term" value="F:DNA-binding transcription factor activity"/>
    <property type="evidence" value="ECO:0007669"/>
    <property type="project" value="InterPro"/>
</dbReference>
<dbReference type="Proteomes" id="UP000516957">
    <property type="component" value="Unassembled WGS sequence"/>
</dbReference>
<reference evidence="6 7" key="1">
    <citation type="submission" date="2020-07" db="EMBL/GenBank/DDBJ databases">
        <title>Sequencing the genomes of 1000 actinobacteria strains.</title>
        <authorList>
            <person name="Klenk H.-P."/>
        </authorList>
    </citation>
    <scope>NUCLEOTIDE SEQUENCE [LARGE SCALE GENOMIC DNA]</scope>
    <source>
        <strain evidence="6 7">DSM 18965</strain>
    </source>
</reference>
<sequence>MRVPEPGVPPLAFVQLLNSDALEPSAVAHFRRIIELQGTSEVELVQRDRQVPIRWFREVYPDLDPDGATYLGLAFAEKAQLTSFGPLSLPLVSAGSVDEIFQLLGYLPVISGALRPHFHPGEHGLTVGLSGQTGDPDLDCLVITYGGAALLRLLDLLAGPLPGVTLQLAWPAPGVVETRTDLMSERLDFDAHTSFIDVPAEALRVRCRFPDPVAYGLAIAELRRMLDRSTSATSVTERVRRLLEQDPGRSSSRDIAALLDVSTSTMKRRLEDEGTTFRQVRQSLLRERAIVLLLDHSLTISQIAVDLGYGDPGNFSHAFKRWTGQSPSEFRNVGRLGPGGSAVLSGSGRP</sequence>
<comment type="caution">
    <text evidence="6">The sequence shown here is derived from an EMBL/GenBank/DDBJ whole genome shotgun (WGS) entry which is preliminary data.</text>
</comment>
<dbReference type="InterPro" id="IPR032687">
    <property type="entry name" value="AraC-type_N"/>
</dbReference>
<dbReference type="RefSeq" id="WP_166191371.1">
    <property type="nucleotide sequence ID" value="NZ_CP059163.1"/>
</dbReference>
<evidence type="ECO:0000256" key="4">
    <source>
        <dbReference type="SAM" id="MobiDB-lite"/>
    </source>
</evidence>
<dbReference type="AlphaFoldDB" id="A0A7Y9F2Y5"/>
<organism evidence="6 7">
    <name type="scientific">Nocardioides marinisabuli</name>
    <dbReference type="NCBI Taxonomy" id="419476"/>
    <lineage>
        <taxon>Bacteria</taxon>
        <taxon>Bacillati</taxon>
        <taxon>Actinomycetota</taxon>
        <taxon>Actinomycetes</taxon>
        <taxon>Propionibacteriales</taxon>
        <taxon>Nocardioidaceae</taxon>
        <taxon>Nocardioides</taxon>
    </lineage>
</organism>
<protein>
    <submittedName>
        <fullName evidence="6">AraC-like DNA-binding protein</fullName>
    </submittedName>
</protein>
<dbReference type="SUPFAM" id="SSF46689">
    <property type="entry name" value="Homeodomain-like"/>
    <property type="match status" value="1"/>
</dbReference>
<evidence type="ECO:0000256" key="3">
    <source>
        <dbReference type="ARBA" id="ARBA00023163"/>
    </source>
</evidence>
<dbReference type="PANTHER" id="PTHR47894">
    <property type="entry name" value="HTH-TYPE TRANSCRIPTIONAL REGULATOR GADX"/>
    <property type="match status" value="1"/>
</dbReference>